<feature type="compositionally biased region" description="Low complexity" evidence="5">
    <location>
        <begin position="107"/>
        <end position="122"/>
    </location>
</feature>
<evidence type="ECO:0000256" key="2">
    <source>
        <dbReference type="ARBA" id="ARBA00022692"/>
    </source>
</evidence>
<accession>B0T764</accession>
<evidence type="ECO:0000256" key="5">
    <source>
        <dbReference type="SAM" id="MobiDB-lite"/>
    </source>
</evidence>
<keyword evidence="2 6" id="KW-0812">Transmembrane</keyword>
<dbReference type="KEGG" id="cak:Caul_3575"/>
<evidence type="ECO:0000313" key="8">
    <source>
        <dbReference type="EMBL" id="ABZ72702.1"/>
    </source>
</evidence>
<dbReference type="OrthoDB" id="7201913at2"/>
<gene>
    <name evidence="8" type="ordered locus">Caul_3575</name>
</gene>
<dbReference type="eggNOG" id="COG0810">
    <property type="taxonomic scope" value="Bacteria"/>
</dbReference>
<dbReference type="EMBL" id="CP000927">
    <property type="protein sequence ID" value="ABZ72702.1"/>
    <property type="molecule type" value="Genomic_DNA"/>
</dbReference>
<dbReference type="GO" id="GO:0055085">
    <property type="term" value="P:transmembrane transport"/>
    <property type="evidence" value="ECO:0007669"/>
    <property type="project" value="InterPro"/>
</dbReference>
<dbReference type="Gene3D" id="3.30.1150.10">
    <property type="match status" value="1"/>
</dbReference>
<feature type="compositionally biased region" description="Basic and acidic residues" evidence="5">
    <location>
        <begin position="91"/>
        <end position="100"/>
    </location>
</feature>
<dbReference type="NCBIfam" id="TIGR01352">
    <property type="entry name" value="tonB_Cterm"/>
    <property type="match status" value="1"/>
</dbReference>
<evidence type="ECO:0000256" key="6">
    <source>
        <dbReference type="SAM" id="Phobius"/>
    </source>
</evidence>
<feature type="transmembrane region" description="Helical" evidence="6">
    <location>
        <begin position="25"/>
        <end position="46"/>
    </location>
</feature>
<keyword evidence="3 6" id="KW-1133">Transmembrane helix</keyword>
<sequence>MVAYEGTIGSYIPGVDTRRGKPSKALVAALVVVSAAHAGLFAYMAYQKYVMPTKIEEPGGFVMPIMPPQPPPPKPDKPVQTKTSNPPLIHRPVEFPDKPPVDPLPVKPFDGPKVDPGPGPVDLKTDLPRGPTSQPDLPQPKIVTRPNWLKKPGASEFSRFYPESAMRRGVGGMATLNCTVAANGTIQACSVLDETPSEEGFGKAAVKLSRFFKMSPQMENGQAVDGASVRIPIRFNAAEG</sequence>
<dbReference type="STRING" id="366602.Caul_3575"/>
<dbReference type="HOGENOM" id="CLU_1174544_0_0_5"/>
<dbReference type="InterPro" id="IPR037682">
    <property type="entry name" value="TonB_C"/>
</dbReference>
<protein>
    <submittedName>
        <fullName evidence="8">TonB family protein</fullName>
    </submittedName>
</protein>
<organism evidence="8">
    <name type="scientific">Caulobacter sp. (strain K31)</name>
    <dbReference type="NCBI Taxonomy" id="366602"/>
    <lineage>
        <taxon>Bacteria</taxon>
        <taxon>Pseudomonadati</taxon>
        <taxon>Pseudomonadota</taxon>
        <taxon>Alphaproteobacteria</taxon>
        <taxon>Caulobacterales</taxon>
        <taxon>Caulobacteraceae</taxon>
        <taxon>Caulobacter</taxon>
    </lineage>
</organism>
<comment type="subcellular location">
    <subcellularLocation>
        <location evidence="1">Membrane</location>
        <topology evidence="1">Single-pass membrane protein</topology>
    </subcellularLocation>
</comment>
<dbReference type="SUPFAM" id="SSF74653">
    <property type="entry name" value="TolA/TonB C-terminal domain"/>
    <property type="match status" value="1"/>
</dbReference>
<keyword evidence="4 6" id="KW-0472">Membrane</keyword>
<evidence type="ECO:0000256" key="3">
    <source>
        <dbReference type="ARBA" id="ARBA00022989"/>
    </source>
</evidence>
<dbReference type="Pfam" id="PF03544">
    <property type="entry name" value="TonB_C"/>
    <property type="match status" value="1"/>
</dbReference>
<dbReference type="GO" id="GO:0016020">
    <property type="term" value="C:membrane"/>
    <property type="evidence" value="ECO:0007669"/>
    <property type="project" value="UniProtKB-SubCell"/>
</dbReference>
<evidence type="ECO:0000256" key="4">
    <source>
        <dbReference type="ARBA" id="ARBA00023136"/>
    </source>
</evidence>
<evidence type="ECO:0000256" key="1">
    <source>
        <dbReference type="ARBA" id="ARBA00004167"/>
    </source>
</evidence>
<proteinExistence type="predicted"/>
<feature type="region of interest" description="Disordered" evidence="5">
    <location>
        <begin position="62"/>
        <end position="145"/>
    </location>
</feature>
<dbReference type="AlphaFoldDB" id="B0T764"/>
<feature type="domain" description="TonB C-terminal" evidence="7">
    <location>
        <begin position="146"/>
        <end position="240"/>
    </location>
</feature>
<dbReference type="PROSITE" id="PS52015">
    <property type="entry name" value="TONB_CTD"/>
    <property type="match status" value="1"/>
</dbReference>
<reference evidence="8" key="1">
    <citation type="submission" date="2008-01" db="EMBL/GenBank/DDBJ databases">
        <title>Complete sequence of chromosome of Caulobacter sp. K31.</title>
        <authorList>
            <consortium name="US DOE Joint Genome Institute"/>
            <person name="Copeland A."/>
            <person name="Lucas S."/>
            <person name="Lapidus A."/>
            <person name="Barry K."/>
            <person name="Glavina del Rio T."/>
            <person name="Dalin E."/>
            <person name="Tice H."/>
            <person name="Pitluck S."/>
            <person name="Bruce D."/>
            <person name="Goodwin L."/>
            <person name="Thompson L.S."/>
            <person name="Brettin T."/>
            <person name="Detter J.C."/>
            <person name="Han C."/>
            <person name="Schmutz J."/>
            <person name="Larimer F."/>
            <person name="Land M."/>
            <person name="Hauser L."/>
            <person name="Kyrpides N."/>
            <person name="Kim E."/>
            <person name="Stephens C."/>
            <person name="Richardson P."/>
        </authorList>
    </citation>
    <scope>NUCLEOTIDE SEQUENCE [LARGE SCALE GENOMIC DNA]</scope>
    <source>
        <strain evidence="8">K31</strain>
    </source>
</reference>
<dbReference type="InterPro" id="IPR006260">
    <property type="entry name" value="TonB/TolA_C"/>
</dbReference>
<evidence type="ECO:0000259" key="7">
    <source>
        <dbReference type="PROSITE" id="PS52015"/>
    </source>
</evidence>
<name>B0T764_CAUSK</name>